<feature type="transmembrane region" description="Helical" evidence="1">
    <location>
        <begin position="201"/>
        <end position="221"/>
    </location>
</feature>
<feature type="transmembrane region" description="Helical" evidence="1">
    <location>
        <begin position="38"/>
        <end position="58"/>
    </location>
</feature>
<dbReference type="EMBL" id="LGRX02035403">
    <property type="protein sequence ID" value="KAK3234979.1"/>
    <property type="molecule type" value="Genomic_DNA"/>
</dbReference>
<keyword evidence="4" id="KW-1185">Reference proteome</keyword>
<feature type="transmembrane region" description="Helical" evidence="1">
    <location>
        <begin position="317"/>
        <end position="334"/>
    </location>
</feature>
<feature type="transmembrane region" description="Helical" evidence="1">
    <location>
        <begin position="64"/>
        <end position="83"/>
    </location>
</feature>
<evidence type="ECO:0000259" key="2">
    <source>
        <dbReference type="PROSITE" id="PS50075"/>
    </source>
</evidence>
<feature type="transmembrane region" description="Helical" evidence="1">
    <location>
        <begin position="488"/>
        <end position="508"/>
    </location>
</feature>
<sequence>LDFWSLRISSIYPIYVLGVLTSFPMCAVWSAQYNFNSIGSYIGIITSHLLMVEVFWWPFNQINYPFWFICVYMYCIWLLPLFVKVAAACRESTSGSAVMLLLFLVLSLVVKELFSFLQPVGSKYGHSELHSAAGEYDGWLTGQPTVEFHVVASCEHRVDVAYIPMTQLFILLRMHPFFLGSLLYMFYEASRKTAVLEHQMWGYLTDVMSMYYVVLTFVLQPENKAKAVFAWAGDGLGFNEIPALLYIYCLALAPPRSLTVYVLSSQPLQILGSLILFIYIFHFQIINYLLLIKHGDWSFTSTQSAGVHTPMSCADQLLVVVLATFIAFVFQNYVQPAIVQDCQRLAAWIWPTRQDGSTAADSDSELDVADVVLRVLHDVTGRKLKLTSKLATILADSFGLVSLVNKVNQSLGTSLAPASLFSLAHGQVKDFVAMLEEKVPKADRRSVGPPGRDPSMEDAVANRYVAVPGQTASLETQTQVPWRGRERLVAALLICALLSVPVLMVIIYPQSETPPKCIEEGAYHCERGSVCRDLCGLTEEQCPGIGESSVRAMGATEYYEILFSTFFVILGGVLILRHGCIPMMDTSDAYNCDSVSRRDTLGNGGAQMGSYGSIL</sequence>
<organism evidence="3 4">
    <name type="scientific">Cymbomonas tetramitiformis</name>
    <dbReference type="NCBI Taxonomy" id="36881"/>
    <lineage>
        <taxon>Eukaryota</taxon>
        <taxon>Viridiplantae</taxon>
        <taxon>Chlorophyta</taxon>
        <taxon>Pyramimonadophyceae</taxon>
        <taxon>Pyramimonadales</taxon>
        <taxon>Pyramimonadaceae</taxon>
        <taxon>Cymbomonas</taxon>
    </lineage>
</organism>
<evidence type="ECO:0000313" key="3">
    <source>
        <dbReference type="EMBL" id="KAK3234979.1"/>
    </source>
</evidence>
<feature type="transmembrane region" description="Helical" evidence="1">
    <location>
        <begin position="95"/>
        <end position="117"/>
    </location>
</feature>
<evidence type="ECO:0000256" key="1">
    <source>
        <dbReference type="SAM" id="Phobius"/>
    </source>
</evidence>
<feature type="transmembrane region" description="Helical" evidence="1">
    <location>
        <begin position="168"/>
        <end position="189"/>
    </location>
</feature>
<feature type="transmembrane region" description="Helical" evidence="1">
    <location>
        <begin position="241"/>
        <end position="263"/>
    </location>
</feature>
<accession>A0AAE0BG02</accession>
<dbReference type="InterPro" id="IPR036736">
    <property type="entry name" value="ACP-like_sf"/>
</dbReference>
<protein>
    <recommendedName>
        <fullName evidence="2">Carrier domain-containing protein</fullName>
    </recommendedName>
</protein>
<feature type="transmembrane region" description="Helical" evidence="1">
    <location>
        <begin position="270"/>
        <end position="291"/>
    </location>
</feature>
<feature type="transmembrane region" description="Helical" evidence="1">
    <location>
        <begin position="12"/>
        <end position="31"/>
    </location>
</feature>
<feature type="non-terminal residue" evidence="3">
    <location>
        <position position="1"/>
    </location>
</feature>
<dbReference type="AlphaFoldDB" id="A0AAE0BG02"/>
<feature type="domain" description="Carrier" evidence="2">
    <location>
        <begin position="359"/>
        <end position="439"/>
    </location>
</feature>
<name>A0AAE0BG02_9CHLO</name>
<feature type="transmembrane region" description="Helical" evidence="1">
    <location>
        <begin position="558"/>
        <end position="576"/>
    </location>
</feature>
<gene>
    <name evidence="3" type="ORF">CYMTET_54791</name>
</gene>
<reference evidence="3 4" key="1">
    <citation type="journal article" date="2015" name="Genome Biol. Evol.">
        <title>Comparative Genomics of a Bacterivorous Green Alga Reveals Evolutionary Causalities and Consequences of Phago-Mixotrophic Mode of Nutrition.</title>
        <authorList>
            <person name="Burns J.A."/>
            <person name="Paasch A."/>
            <person name="Narechania A."/>
            <person name="Kim E."/>
        </authorList>
    </citation>
    <scope>NUCLEOTIDE SEQUENCE [LARGE SCALE GENOMIC DNA]</scope>
    <source>
        <strain evidence="3 4">PLY_AMNH</strain>
    </source>
</reference>
<proteinExistence type="predicted"/>
<keyword evidence="1" id="KW-1133">Transmembrane helix</keyword>
<keyword evidence="1" id="KW-0472">Membrane</keyword>
<comment type="caution">
    <text evidence="3">The sequence shown here is derived from an EMBL/GenBank/DDBJ whole genome shotgun (WGS) entry which is preliminary data.</text>
</comment>
<dbReference type="PROSITE" id="PS50075">
    <property type="entry name" value="CARRIER"/>
    <property type="match status" value="1"/>
</dbReference>
<evidence type="ECO:0000313" key="4">
    <source>
        <dbReference type="Proteomes" id="UP001190700"/>
    </source>
</evidence>
<dbReference type="Proteomes" id="UP001190700">
    <property type="component" value="Unassembled WGS sequence"/>
</dbReference>
<dbReference type="InterPro" id="IPR009081">
    <property type="entry name" value="PP-bd_ACP"/>
</dbReference>
<keyword evidence="1" id="KW-0812">Transmembrane</keyword>
<dbReference type="SUPFAM" id="SSF47336">
    <property type="entry name" value="ACP-like"/>
    <property type="match status" value="1"/>
</dbReference>